<dbReference type="Proteomes" id="UP000008825">
    <property type="component" value="Chromosome"/>
</dbReference>
<proteinExistence type="predicted"/>
<organism evidence="2 3">
    <name type="scientific">Citrifermentans bemidjiense (strain ATCC BAA-1014 / DSM 16622 / JCM 12645 / Bem)</name>
    <name type="common">Geobacter bemidjiensis</name>
    <dbReference type="NCBI Taxonomy" id="404380"/>
    <lineage>
        <taxon>Bacteria</taxon>
        <taxon>Pseudomonadati</taxon>
        <taxon>Thermodesulfobacteriota</taxon>
        <taxon>Desulfuromonadia</taxon>
        <taxon>Geobacterales</taxon>
        <taxon>Geobacteraceae</taxon>
        <taxon>Citrifermentans</taxon>
    </lineage>
</organism>
<dbReference type="AlphaFoldDB" id="B5EAX6"/>
<dbReference type="RefSeq" id="WP_012530256.1">
    <property type="nucleotide sequence ID" value="NC_011146.1"/>
</dbReference>
<name>B5EAX6_CITBB</name>
<dbReference type="eggNOG" id="COG1082">
    <property type="taxonomic scope" value="Bacteria"/>
</dbReference>
<dbReference type="Gene3D" id="3.20.20.150">
    <property type="entry name" value="Divalent-metal-dependent TIM barrel enzymes"/>
    <property type="match status" value="1"/>
</dbReference>
<gene>
    <name evidence="2" type="ordered locus">Gbem_1822</name>
</gene>
<sequence length="369" mass="40926">MNSRIITYCSNIHPGESWEETFRALQEHVPKVKQAVSPDARFPIGLRLSARAARELLAAGRASFASWLRQEGCYVPTINGFVYGAFHGEAVKHKVYLPDWHSRERAEYTNLLADLLAEWLPAGMTGSISTVPIGFKASLSPAEYRTRVLQVLTHLDCLKEEMGVDIVLALEPEPACVLETTADLVRFVEEMDLPARLRERVGICLDCCHLAQQFEEPESALSLLADSGIRLGKVQVSSALSAGHGDRAALSSFAEPCYLHQVVIRGKDGTLIRYNDLPAALEQHRGEGGDEWRCHFHVPVFLQEAGALGTTRGFAEKLLPLLDRDVLLEVETYSWGVLPPQLRSEDLSSSIIREIQWLQGSVNATDCRP</sequence>
<dbReference type="InterPro" id="IPR013022">
    <property type="entry name" value="Xyl_isomerase-like_TIM-brl"/>
</dbReference>
<dbReference type="SUPFAM" id="SSF51658">
    <property type="entry name" value="Xylose isomerase-like"/>
    <property type="match status" value="1"/>
</dbReference>
<evidence type="ECO:0000313" key="2">
    <source>
        <dbReference type="EMBL" id="ACH38837.1"/>
    </source>
</evidence>
<reference evidence="2 3" key="2">
    <citation type="journal article" date="2010" name="BMC Genomics">
        <title>The genome of Geobacter bemidjiensis, exemplar for the subsurface clade of Geobacter species that predominate in Fe(III)-reducing subsurface environments.</title>
        <authorList>
            <person name="Aklujkar M."/>
            <person name="Young N.D."/>
            <person name="Holmes D."/>
            <person name="Chavan M."/>
            <person name="Risso C."/>
            <person name="Kiss H.E."/>
            <person name="Han C.S."/>
            <person name="Land M.L."/>
            <person name="Lovley D.R."/>
        </authorList>
    </citation>
    <scope>NUCLEOTIDE SEQUENCE [LARGE SCALE GENOMIC DNA]</scope>
    <source>
        <strain evidence="3">ATCC BAA-1014 / DSM 16622 / JCM 12645 / Bem</strain>
    </source>
</reference>
<evidence type="ECO:0000259" key="1">
    <source>
        <dbReference type="Pfam" id="PF01261"/>
    </source>
</evidence>
<dbReference type="STRING" id="404380.Gbem_1822"/>
<reference evidence="2 3" key="1">
    <citation type="submission" date="2008-07" db="EMBL/GenBank/DDBJ databases">
        <title>Complete sequence of Geobacter bemidjiensis BEM.</title>
        <authorList>
            <consortium name="US DOE Joint Genome Institute"/>
            <person name="Lucas S."/>
            <person name="Copeland A."/>
            <person name="Lapidus A."/>
            <person name="Glavina del Rio T."/>
            <person name="Dalin E."/>
            <person name="Tice H."/>
            <person name="Bruce D."/>
            <person name="Goodwin L."/>
            <person name="Pitluck S."/>
            <person name="Kiss H."/>
            <person name="Brettin T."/>
            <person name="Detter J.C."/>
            <person name="Han C."/>
            <person name="Kuske C.R."/>
            <person name="Schmutz J."/>
            <person name="Larimer F."/>
            <person name="Land M."/>
            <person name="Hauser L."/>
            <person name="Kyrpides N."/>
            <person name="Lykidis A."/>
            <person name="Lovley D."/>
            <person name="Richardson P."/>
        </authorList>
    </citation>
    <scope>NUCLEOTIDE SEQUENCE [LARGE SCALE GENOMIC DNA]</scope>
    <source>
        <strain evidence="3">ATCC BAA-1014 / DSM 16622 / JCM 12645 / Bem</strain>
    </source>
</reference>
<protein>
    <recommendedName>
        <fullName evidence="1">Xylose isomerase-like TIM barrel domain-containing protein</fullName>
    </recommendedName>
</protein>
<evidence type="ECO:0000313" key="3">
    <source>
        <dbReference type="Proteomes" id="UP000008825"/>
    </source>
</evidence>
<dbReference type="EMBL" id="CP001124">
    <property type="protein sequence ID" value="ACH38837.1"/>
    <property type="molecule type" value="Genomic_DNA"/>
</dbReference>
<dbReference type="OrthoDB" id="9785907at2"/>
<dbReference type="InterPro" id="IPR036237">
    <property type="entry name" value="Xyl_isomerase-like_sf"/>
</dbReference>
<dbReference type="HOGENOM" id="CLU_041665_0_0_7"/>
<feature type="domain" description="Xylose isomerase-like TIM barrel" evidence="1">
    <location>
        <begin position="131"/>
        <end position="240"/>
    </location>
</feature>
<dbReference type="NCBIfam" id="NF035939">
    <property type="entry name" value="TIM_EboE"/>
    <property type="match status" value="1"/>
</dbReference>
<keyword evidence="3" id="KW-1185">Reference proteome</keyword>
<dbReference type="Pfam" id="PF01261">
    <property type="entry name" value="AP_endonuc_2"/>
    <property type="match status" value="1"/>
</dbReference>
<accession>B5EAX6</accession>
<dbReference type="KEGG" id="gbm:Gbem_1822"/>